<accession>D8T8V1</accession>
<dbReference type="OrthoDB" id="2020323at2759"/>
<dbReference type="KEGG" id="smo:SELMODRAFT_450476"/>
<evidence type="ECO:0000313" key="3">
    <source>
        <dbReference type="EMBL" id="EFJ06891.1"/>
    </source>
</evidence>
<feature type="region of interest" description="Disordered" evidence="2">
    <location>
        <begin position="1"/>
        <end position="26"/>
    </location>
</feature>
<evidence type="ECO:0000256" key="2">
    <source>
        <dbReference type="SAM" id="MobiDB-lite"/>
    </source>
</evidence>
<feature type="coiled-coil region" evidence="1">
    <location>
        <begin position="72"/>
        <end position="99"/>
    </location>
</feature>
<dbReference type="Gramene" id="EFJ06891">
    <property type="protein sequence ID" value="EFJ06891"/>
    <property type="gene ID" value="SELMODRAFT_450476"/>
</dbReference>
<dbReference type="HOGENOM" id="CLU_1899809_0_0_1"/>
<dbReference type="Proteomes" id="UP000001514">
    <property type="component" value="Unassembled WGS sequence"/>
</dbReference>
<dbReference type="OMA" id="NADERHN"/>
<keyword evidence="1" id="KW-0175">Coiled coil</keyword>
<evidence type="ECO:0000313" key="4">
    <source>
        <dbReference type="Proteomes" id="UP000001514"/>
    </source>
</evidence>
<protein>
    <submittedName>
        <fullName evidence="3">Uncharacterized protein</fullName>
    </submittedName>
</protein>
<organism evidence="4">
    <name type="scientific">Selaginella moellendorffii</name>
    <name type="common">Spikemoss</name>
    <dbReference type="NCBI Taxonomy" id="88036"/>
    <lineage>
        <taxon>Eukaryota</taxon>
        <taxon>Viridiplantae</taxon>
        <taxon>Streptophyta</taxon>
        <taxon>Embryophyta</taxon>
        <taxon>Tracheophyta</taxon>
        <taxon>Lycopodiopsida</taxon>
        <taxon>Selaginellales</taxon>
        <taxon>Selaginellaceae</taxon>
        <taxon>Selaginella</taxon>
    </lineage>
</organism>
<dbReference type="PANTHER" id="PTHR37727">
    <property type="entry name" value="ECOTROPIC VIRAL INTEGRATION SITE PROTEIN"/>
    <property type="match status" value="1"/>
</dbReference>
<dbReference type="FunCoup" id="D8T8V1">
    <property type="interactions" value="1272"/>
</dbReference>
<dbReference type="InParanoid" id="D8T8V1"/>
<keyword evidence="4" id="KW-1185">Reference proteome</keyword>
<sequence>MAMTSLAPEEEEEEAPVENVAPPQQAATTSDLFNCLHAILNQFEEAEGAADLELRDKLSDLFAETSKVPAPAEDIENQLSDLSERMGLLEAKVAELAQDEEAESLLRETSKLWMPVITGERSNAMASSPPDESR</sequence>
<reference evidence="3 4" key="1">
    <citation type="journal article" date="2011" name="Science">
        <title>The Selaginella genome identifies genetic changes associated with the evolution of vascular plants.</title>
        <authorList>
            <person name="Banks J.A."/>
            <person name="Nishiyama T."/>
            <person name="Hasebe M."/>
            <person name="Bowman J.L."/>
            <person name="Gribskov M."/>
            <person name="dePamphilis C."/>
            <person name="Albert V.A."/>
            <person name="Aono N."/>
            <person name="Aoyama T."/>
            <person name="Ambrose B.A."/>
            <person name="Ashton N.W."/>
            <person name="Axtell M.J."/>
            <person name="Barker E."/>
            <person name="Barker M.S."/>
            <person name="Bennetzen J.L."/>
            <person name="Bonawitz N.D."/>
            <person name="Chapple C."/>
            <person name="Cheng C."/>
            <person name="Correa L.G."/>
            <person name="Dacre M."/>
            <person name="DeBarry J."/>
            <person name="Dreyer I."/>
            <person name="Elias M."/>
            <person name="Engstrom E.M."/>
            <person name="Estelle M."/>
            <person name="Feng L."/>
            <person name="Finet C."/>
            <person name="Floyd S.K."/>
            <person name="Frommer W.B."/>
            <person name="Fujita T."/>
            <person name="Gramzow L."/>
            <person name="Gutensohn M."/>
            <person name="Harholt J."/>
            <person name="Hattori M."/>
            <person name="Heyl A."/>
            <person name="Hirai T."/>
            <person name="Hiwatashi Y."/>
            <person name="Ishikawa M."/>
            <person name="Iwata M."/>
            <person name="Karol K.G."/>
            <person name="Koehler B."/>
            <person name="Kolukisaoglu U."/>
            <person name="Kubo M."/>
            <person name="Kurata T."/>
            <person name="Lalonde S."/>
            <person name="Li K."/>
            <person name="Li Y."/>
            <person name="Litt A."/>
            <person name="Lyons E."/>
            <person name="Manning G."/>
            <person name="Maruyama T."/>
            <person name="Michael T.P."/>
            <person name="Mikami K."/>
            <person name="Miyazaki S."/>
            <person name="Morinaga S."/>
            <person name="Murata T."/>
            <person name="Mueller-Roeber B."/>
            <person name="Nelson D.R."/>
            <person name="Obara M."/>
            <person name="Oguri Y."/>
            <person name="Olmstead R.G."/>
            <person name="Onodera N."/>
            <person name="Petersen B.L."/>
            <person name="Pils B."/>
            <person name="Prigge M."/>
            <person name="Rensing S.A."/>
            <person name="Riano-Pachon D.M."/>
            <person name="Roberts A.W."/>
            <person name="Sato Y."/>
            <person name="Scheller H.V."/>
            <person name="Schulz B."/>
            <person name="Schulz C."/>
            <person name="Shakirov E.V."/>
            <person name="Shibagaki N."/>
            <person name="Shinohara N."/>
            <person name="Shippen D.E."/>
            <person name="Soerensen I."/>
            <person name="Sotooka R."/>
            <person name="Sugimoto N."/>
            <person name="Sugita M."/>
            <person name="Sumikawa N."/>
            <person name="Tanurdzic M."/>
            <person name="Theissen G."/>
            <person name="Ulvskov P."/>
            <person name="Wakazuki S."/>
            <person name="Weng J.K."/>
            <person name="Willats W.W."/>
            <person name="Wipf D."/>
            <person name="Wolf P.G."/>
            <person name="Yang L."/>
            <person name="Zimmer A.D."/>
            <person name="Zhu Q."/>
            <person name="Mitros T."/>
            <person name="Hellsten U."/>
            <person name="Loque D."/>
            <person name="Otillar R."/>
            <person name="Salamov A."/>
            <person name="Schmutz J."/>
            <person name="Shapiro H."/>
            <person name="Lindquist E."/>
            <person name="Lucas S."/>
            <person name="Rokhsar D."/>
            <person name="Grigoriev I.V."/>
        </authorList>
    </citation>
    <scope>NUCLEOTIDE SEQUENCE [LARGE SCALE GENOMIC DNA]</scope>
</reference>
<dbReference type="PANTHER" id="PTHR37727:SF1">
    <property type="entry name" value="ECOTROPIC VIRAL INTEGRATION SITE PROTEIN"/>
    <property type="match status" value="1"/>
</dbReference>
<name>D8T8V1_SELML</name>
<evidence type="ECO:0000256" key="1">
    <source>
        <dbReference type="SAM" id="Coils"/>
    </source>
</evidence>
<proteinExistence type="predicted"/>
<dbReference type="AlphaFoldDB" id="D8T8V1"/>
<gene>
    <name evidence="3" type="ORF">SELMODRAFT_450476</name>
</gene>
<dbReference type="EMBL" id="GL377692">
    <property type="protein sequence ID" value="EFJ06891.1"/>
    <property type="molecule type" value="Genomic_DNA"/>
</dbReference>